<dbReference type="Proteomes" id="UP000316621">
    <property type="component" value="Chromosome 9"/>
</dbReference>
<reference evidence="1 2" key="1">
    <citation type="journal article" date="2018" name="Science">
        <title>The opium poppy genome and morphinan production.</title>
        <authorList>
            <person name="Guo L."/>
            <person name="Winzer T."/>
            <person name="Yang X."/>
            <person name="Li Y."/>
            <person name="Ning Z."/>
            <person name="He Z."/>
            <person name="Teodor R."/>
            <person name="Lu Y."/>
            <person name="Bowser T.A."/>
            <person name="Graham I.A."/>
            <person name="Ye K."/>
        </authorList>
    </citation>
    <scope>NUCLEOTIDE SEQUENCE [LARGE SCALE GENOMIC DNA]</scope>
    <source>
        <strain evidence="2">cv. HN1</strain>
        <tissue evidence="1">Leaves</tissue>
    </source>
</reference>
<proteinExistence type="predicted"/>
<name>A0A4Y7KXC2_PAPSO</name>
<organism evidence="1 2">
    <name type="scientific">Papaver somniferum</name>
    <name type="common">Opium poppy</name>
    <dbReference type="NCBI Taxonomy" id="3469"/>
    <lineage>
        <taxon>Eukaryota</taxon>
        <taxon>Viridiplantae</taxon>
        <taxon>Streptophyta</taxon>
        <taxon>Embryophyta</taxon>
        <taxon>Tracheophyta</taxon>
        <taxon>Spermatophyta</taxon>
        <taxon>Magnoliopsida</taxon>
        <taxon>Ranunculales</taxon>
        <taxon>Papaveraceae</taxon>
        <taxon>Papaveroideae</taxon>
        <taxon>Papaver</taxon>
    </lineage>
</organism>
<accession>A0A4Y7KXC2</accession>
<evidence type="ECO:0000313" key="1">
    <source>
        <dbReference type="EMBL" id="RZC76599.1"/>
    </source>
</evidence>
<sequence length="69" mass="8125">MDLLFISDFKQDVGIVLDYDNDYTCTCFLLGCRTYWDITILFSLTRFHHKTMRTKGIREITSKGVVRNV</sequence>
<protein>
    <submittedName>
        <fullName evidence="1">Uncharacterized protein</fullName>
    </submittedName>
</protein>
<dbReference type="EMBL" id="CM010723">
    <property type="protein sequence ID" value="RZC76599.1"/>
    <property type="molecule type" value="Genomic_DNA"/>
</dbReference>
<gene>
    <name evidence="1" type="ORF">C5167_000740</name>
</gene>
<evidence type="ECO:0000313" key="2">
    <source>
        <dbReference type="Proteomes" id="UP000316621"/>
    </source>
</evidence>
<dbReference type="Gramene" id="RZC76599">
    <property type="protein sequence ID" value="RZC76599"/>
    <property type="gene ID" value="C5167_000740"/>
</dbReference>
<dbReference type="AlphaFoldDB" id="A0A4Y7KXC2"/>
<keyword evidence="2" id="KW-1185">Reference proteome</keyword>